<dbReference type="InterPro" id="IPR037232">
    <property type="entry name" value="NADH_quin_OxRdtase_su_C/D-like"/>
</dbReference>
<name>A0A382QSF6_9ZZZZ</name>
<dbReference type="PANTHER" id="PTHR10884:SF14">
    <property type="entry name" value="NADH DEHYDROGENASE [UBIQUINONE] IRON-SULFUR PROTEIN 3, MITOCHONDRIAL"/>
    <property type="match status" value="1"/>
</dbReference>
<protein>
    <recommendedName>
        <fullName evidence="2">NADH:ubiquinone oxidoreductase 30kDa subunit domain-containing protein</fullName>
    </recommendedName>
</protein>
<evidence type="ECO:0000313" key="3">
    <source>
        <dbReference type="EMBL" id="SVC87261.1"/>
    </source>
</evidence>
<feature type="domain" description="NADH:ubiquinone oxidoreductase 30kDa subunit" evidence="2">
    <location>
        <begin position="32"/>
        <end position="147"/>
    </location>
</feature>
<accession>A0A382QSF6</accession>
<dbReference type="PANTHER" id="PTHR10884">
    <property type="entry name" value="NADH DEHYDROGENASE UBIQUINONE IRON-SULFUR PROTEIN 3"/>
    <property type="match status" value="1"/>
</dbReference>
<evidence type="ECO:0000259" key="2">
    <source>
        <dbReference type="Pfam" id="PF00329"/>
    </source>
</evidence>
<evidence type="ECO:0000256" key="1">
    <source>
        <dbReference type="ARBA" id="ARBA00007569"/>
    </source>
</evidence>
<dbReference type="AlphaFoldDB" id="A0A382QSF6"/>
<sequence length="204" mass="22937">MRTATQLSGISVSEVLGKSVPDIVTAATDEWIEVAPDRVVETLQWLLDSDEFDAAQLSNLTAVDRHTHIEVIYHLQSLDLNHQLVVKTRTHGMDPAVVQSAYPVYKGALLQEREVYDLMGVRFEGHPDLRRLFLWDGFPGHPLRKDFLAMPGRITSGLEGFPFEDKDKPIRPINQENVETGVAYVVTGETDENRPETDLSEDRG</sequence>
<organism evidence="3">
    <name type="scientific">marine metagenome</name>
    <dbReference type="NCBI Taxonomy" id="408172"/>
    <lineage>
        <taxon>unclassified sequences</taxon>
        <taxon>metagenomes</taxon>
        <taxon>ecological metagenomes</taxon>
    </lineage>
</organism>
<dbReference type="SUPFAM" id="SSF143243">
    <property type="entry name" value="Nqo5-like"/>
    <property type="match status" value="1"/>
</dbReference>
<gene>
    <name evidence="3" type="ORF">METZ01_LOCUS340115</name>
</gene>
<dbReference type="EMBL" id="UINC01115901">
    <property type="protein sequence ID" value="SVC87261.1"/>
    <property type="molecule type" value="Genomic_DNA"/>
</dbReference>
<dbReference type="GO" id="GO:0008137">
    <property type="term" value="F:NADH dehydrogenase (ubiquinone) activity"/>
    <property type="evidence" value="ECO:0007669"/>
    <property type="project" value="InterPro"/>
</dbReference>
<dbReference type="InterPro" id="IPR001268">
    <property type="entry name" value="NADH_UbQ_OxRdtase_30kDa_su"/>
</dbReference>
<reference evidence="3" key="1">
    <citation type="submission" date="2018-05" db="EMBL/GenBank/DDBJ databases">
        <authorList>
            <person name="Lanie J.A."/>
            <person name="Ng W.-L."/>
            <person name="Kazmierczak K.M."/>
            <person name="Andrzejewski T.M."/>
            <person name="Davidsen T.M."/>
            <person name="Wayne K.J."/>
            <person name="Tettelin H."/>
            <person name="Glass J.I."/>
            <person name="Rusch D."/>
            <person name="Podicherti R."/>
            <person name="Tsui H.-C.T."/>
            <person name="Winkler M.E."/>
        </authorList>
    </citation>
    <scope>NUCLEOTIDE SEQUENCE</scope>
</reference>
<comment type="similarity">
    <text evidence="1">Belongs to the complex I 30 kDa subunit family.</text>
</comment>
<dbReference type="Gene3D" id="3.30.460.80">
    <property type="entry name" value="NADH:ubiquinone oxidoreductase, 30kDa subunit"/>
    <property type="match status" value="1"/>
</dbReference>
<dbReference type="Pfam" id="PF00329">
    <property type="entry name" value="Complex1_30kDa"/>
    <property type="match status" value="1"/>
</dbReference>
<proteinExistence type="inferred from homology"/>